<dbReference type="PROSITE" id="PS50011">
    <property type="entry name" value="PROTEIN_KINASE_DOM"/>
    <property type="match status" value="1"/>
</dbReference>
<keyword evidence="5" id="KW-1185">Reference proteome</keyword>
<dbReference type="InterPro" id="IPR011009">
    <property type="entry name" value="Kinase-like_dom_sf"/>
</dbReference>
<dbReference type="GO" id="GO:0006611">
    <property type="term" value="P:protein export from nucleus"/>
    <property type="evidence" value="ECO:0007669"/>
    <property type="project" value="TreeGrafter"/>
</dbReference>
<dbReference type="GO" id="GO:1902554">
    <property type="term" value="C:serine/threonine protein kinase complex"/>
    <property type="evidence" value="ECO:0007669"/>
    <property type="project" value="TreeGrafter"/>
</dbReference>
<dbReference type="InterPro" id="IPR000719">
    <property type="entry name" value="Prot_kinase_dom"/>
</dbReference>
<feature type="region of interest" description="Disordered" evidence="2">
    <location>
        <begin position="239"/>
        <end position="268"/>
    </location>
</feature>
<dbReference type="Gene3D" id="3.30.200.20">
    <property type="entry name" value="Phosphorylase Kinase, domain 1"/>
    <property type="match status" value="1"/>
</dbReference>
<protein>
    <recommendedName>
        <fullName evidence="3">Protein kinase domain-containing protein</fullName>
    </recommendedName>
</protein>
<evidence type="ECO:0000256" key="1">
    <source>
        <dbReference type="ARBA" id="ARBA00008874"/>
    </source>
</evidence>
<dbReference type="Pfam" id="PF07714">
    <property type="entry name" value="PK_Tyr_Ser-Thr"/>
    <property type="match status" value="2"/>
</dbReference>
<feature type="region of interest" description="Disordered" evidence="2">
    <location>
        <begin position="325"/>
        <end position="351"/>
    </location>
</feature>
<gene>
    <name evidence="4" type="ORF">PYW07_002002</name>
</gene>
<feature type="domain" description="Protein kinase" evidence="3">
    <location>
        <begin position="11"/>
        <end position="808"/>
    </location>
</feature>
<dbReference type="SUPFAM" id="SSF56112">
    <property type="entry name" value="Protein kinase-like (PK-like)"/>
    <property type="match status" value="2"/>
</dbReference>
<dbReference type="PANTHER" id="PTHR48014">
    <property type="entry name" value="SERINE/THREONINE-PROTEIN KINASE FRAY2"/>
    <property type="match status" value="1"/>
</dbReference>
<organism evidence="4 5">
    <name type="scientific">Mythimna separata</name>
    <name type="common">Oriental armyworm</name>
    <name type="synonym">Pseudaletia separata</name>
    <dbReference type="NCBI Taxonomy" id="271217"/>
    <lineage>
        <taxon>Eukaryota</taxon>
        <taxon>Metazoa</taxon>
        <taxon>Ecdysozoa</taxon>
        <taxon>Arthropoda</taxon>
        <taxon>Hexapoda</taxon>
        <taxon>Insecta</taxon>
        <taxon>Pterygota</taxon>
        <taxon>Neoptera</taxon>
        <taxon>Endopterygota</taxon>
        <taxon>Lepidoptera</taxon>
        <taxon>Glossata</taxon>
        <taxon>Ditrysia</taxon>
        <taxon>Noctuoidea</taxon>
        <taxon>Noctuidae</taxon>
        <taxon>Noctuinae</taxon>
        <taxon>Hadenini</taxon>
        <taxon>Mythimna</taxon>
    </lineage>
</organism>
<name>A0AAD7YNQ7_MYTSE</name>
<proteinExistence type="inferred from homology"/>
<comment type="similarity">
    <text evidence="1">Belongs to the protein kinase superfamily. STE Ser/Thr protein kinase family. STE20 subfamily.</text>
</comment>
<comment type="caution">
    <text evidence="4">The sequence shown here is derived from an EMBL/GenBank/DDBJ whole genome shotgun (WGS) entry which is preliminary data.</text>
</comment>
<dbReference type="GO" id="GO:0004672">
    <property type="term" value="F:protein kinase activity"/>
    <property type="evidence" value="ECO:0007669"/>
    <property type="project" value="InterPro"/>
</dbReference>
<feature type="region of interest" description="Disordered" evidence="2">
    <location>
        <begin position="196"/>
        <end position="225"/>
    </location>
</feature>
<dbReference type="InterPro" id="IPR001245">
    <property type="entry name" value="Ser-Thr/Tyr_kinase_cat_dom"/>
</dbReference>
<evidence type="ECO:0000313" key="4">
    <source>
        <dbReference type="EMBL" id="KAJ8721227.1"/>
    </source>
</evidence>
<evidence type="ECO:0000256" key="2">
    <source>
        <dbReference type="SAM" id="MobiDB-lite"/>
    </source>
</evidence>
<dbReference type="EMBL" id="JARGEI010000013">
    <property type="protein sequence ID" value="KAJ8721227.1"/>
    <property type="molecule type" value="Genomic_DNA"/>
</dbReference>
<dbReference type="Gene3D" id="1.10.510.10">
    <property type="entry name" value="Transferase(Phosphotransferase) domain 1"/>
    <property type="match status" value="3"/>
</dbReference>
<reference evidence="4" key="1">
    <citation type="submission" date="2023-03" db="EMBL/GenBank/DDBJ databases">
        <title>Chromosome-level genomes of two armyworms, Mythimna separata and Mythimna loreyi, provide insights into the biosynthesis and reception of sex pheromones.</title>
        <authorList>
            <person name="Zhao H."/>
        </authorList>
    </citation>
    <scope>NUCLEOTIDE SEQUENCE</scope>
    <source>
        <strain evidence="4">BeijingLab</strain>
        <tissue evidence="4">Pupa</tissue>
    </source>
</reference>
<dbReference type="AlphaFoldDB" id="A0AAD7YNQ7"/>
<dbReference type="GO" id="GO:0005524">
    <property type="term" value="F:ATP binding"/>
    <property type="evidence" value="ECO:0007669"/>
    <property type="project" value="InterPro"/>
</dbReference>
<evidence type="ECO:0000259" key="3">
    <source>
        <dbReference type="PROSITE" id="PS50011"/>
    </source>
</evidence>
<dbReference type="InterPro" id="IPR047173">
    <property type="entry name" value="STRAD_A/B-like"/>
</dbReference>
<sequence length="856" mass="95104">MYNPDINDYQLTSIITECCGGVAVVYSALYKPNNQNVAIKRYFVDKTKENASLIQQDILTRKELQHVNILPYLTSFVHGRELYVVSPLMTFGSCRDILDRYFQEGLPELACAIVLRDALQALQYLHKQLYIHRSVRASHVLVGANGGVRLSGLRSAASLMVRGRRQRHLHQLPPPDGDNTNLMWLSPELLEQVGVPGSLSYSPADERRQRNLHQLPPPDGDNTNLMWLSPELLEQVGVPGSLSYSPADERRQRHLHQLPPPDGDNTNLMWLSPELLEQVGVPGSLSYSPADERRQRHLHQLPPPDGDNTNLMWLSPELLEQVGVPGSLSYSPADERRQRHLHQLPPPDGENTNLMWLSPELLEQNLKGYDEKSDIYSLGVLCCELANGAVPFAEVPTTLMFTEKVRGSRPQLLDCSTFPEPCLDDSEMKSMYNTDSGVGDSADAVSRLRQVYAGRKLSDTFHHLSEMALQRSVISAILQRDGAAEVSNIRNTPGMYNTDSGVGDSADAVSRLRQVYAGRKLSDTFHHLSEMALQRSVISAILQRDGAAEVSNIRNTPGMYNTDSGVGDSADAVSRLRQVYAGRKLSDTFHHLSEMALQRSVISAILQRDGAAEVSNIRNTPGMYNTDSGVGDSADAVSRLRQVYAGRKLSDTFHHLSEMALQRSVISAILQRDGAAEVSNIRNTPGMYNTDSGVGDSADAVSRLRQVYAGRKLSDTFHHLSEMALQRSVISAILQRDGAAEVSNIRNTPGMYNTDSGVGDSADAVSRLRQVYAGRKLSDTFHHLSEMALQRDPDKRPSATQLLNHPFFKQIRKTDYLPGLIGRVKPIKPDLDDMSALLLQEKLSEMEIEKTTEWDF</sequence>
<dbReference type="PANTHER" id="PTHR48014:SF21">
    <property type="entry name" value="SERINE_THREONINE-PROTEIN KINASE FRAY2"/>
    <property type="match status" value="1"/>
</dbReference>
<feature type="region of interest" description="Disordered" evidence="2">
    <location>
        <begin position="282"/>
        <end position="306"/>
    </location>
</feature>
<evidence type="ECO:0000313" key="5">
    <source>
        <dbReference type="Proteomes" id="UP001231518"/>
    </source>
</evidence>
<dbReference type="GO" id="GO:0043539">
    <property type="term" value="F:protein serine/threonine kinase activator activity"/>
    <property type="evidence" value="ECO:0007669"/>
    <property type="project" value="InterPro"/>
</dbReference>
<accession>A0AAD7YNQ7</accession>
<dbReference type="Proteomes" id="UP001231518">
    <property type="component" value="Chromosome 12"/>
</dbReference>